<evidence type="ECO:0000259" key="5">
    <source>
        <dbReference type="PROSITE" id="PS01124"/>
    </source>
</evidence>
<proteinExistence type="predicted"/>
<feature type="transmembrane region" description="Helical" evidence="4">
    <location>
        <begin position="101"/>
        <end position="122"/>
    </location>
</feature>
<keyword evidence="2" id="KW-0238">DNA-binding</keyword>
<keyword evidence="4" id="KW-1133">Transmembrane helix</keyword>
<dbReference type="EMBL" id="JAERRB010000002">
    <property type="protein sequence ID" value="MBL0740798.1"/>
    <property type="molecule type" value="Genomic_DNA"/>
</dbReference>
<accession>A0ABS1KN85</accession>
<feature type="transmembrane region" description="Helical" evidence="4">
    <location>
        <begin position="212"/>
        <end position="230"/>
    </location>
</feature>
<protein>
    <submittedName>
        <fullName evidence="6">Helix-turn-helix transcriptional regulator</fullName>
    </submittedName>
</protein>
<feature type="domain" description="HTH araC/xylS-type" evidence="5">
    <location>
        <begin position="267"/>
        <end position="371"/>
    </location>
</feature>
<feature type="transmembrane region" description="Helical" evidence="4">
    <location>
        <begin position="39"/>
        <end position="57"/>
    </location>
</feature>
<evidence type="ECO:0000256" key="2">
    <source>
        <dbReference type="ARBA" id="ARBA00023125"/>
    </source>
</evidence>
<evidence type="ECO:0000256" key="3">
    <source>
        <dbReference type="ARBA" id="ARBA00023163"/>
    </source>
</evidence>
<dbReference type="InterPro" id="IPR018060">
    <property type="entry name" value="HTH_AraC"/>
</dbReference>
<evidence type="ECO:0000313" key="6">
    <source>
        <dbReference type="EMBL" id="MBL0740798.1"/>
    </source>
</evidence>
<evidence type="ECO:0000256" key="1">
    <source>
        <dbReference type="ARBA" id="ARBA00023015"/>
    </source>
</evidence>
<feature type="transmembrane region" description="Helical" evidence="4">
    <location>
        <begin position="69"/>
        <end position="89"/>
    </location>
</feature>
<comment type="caution">
    <text evidence="6">The sequence shown here is derived from an EMBL/GenBank/DDBJ whole genome shotgun (WGS) entry which is preliminary data.</text>
</comment>
<evidence type="ECO:0000256" key="4">
    <source>
        <dbReference type="SAM" id="Phobius"/>
    </source>
</evidence>
<dbReference type="SMART" id="SM00342">
    <property type="entry name" value="HTH_ARAC"/>
    <property type="match status" value="1"/>
</dbReference>
<dbReference type="InterPro" id="IPR009057">
    <property type="entry name" value="Homeodomain-like_sf"/>
</dbReference>
<reference evidence="6 7" key="1">
    <citation type="submission" date="2021-01" db="EMBL/GenBank/DDBJ databases">
        <title>Chryseolinea sp. Jin1 Genome sequencing and assembly.</title>
        <authorList>
            <person name="Kim I."/>
        </authorList>
    </citation>
    <scope>NUCLEOTIDE SEQUENCE [LARGE SCALE GENOMIC DNA]</scope>
    <source>
        <strain evidence="6 7">Jin1</strain>
    </source>
</reference>
<feature type="transmembrane region" description="Helical" evidence="4">
    <location>
        <begin position="6"/>
        <end position="27"/>
    </location>
</feature>
<feature type="transmembrane region" description="Helical" evidence="4">
    <location>
        <begin position="134"/>
        <end position="156"/>
    </location>
</feature>
<sequence>MNILIHQLFLVLIYGGIVVGVFIVVLLNTRGVRKGRANFFLSVLLVALVFSVAHILFASQVINHLSAEVYTIGDPTFLLIAPLLWFYACEITGKPVKRSGWLMLHFLPFFVVIVLSLSLRSVNNADFLRALERFHRLIVVVFWVVVVVQFSVYQFWVQRRWRDYQNLIPREVSNTENVSIGWVRFFMGIFLCINLLFLFSLFAVIHLSLGEWLPRATAFVFALSILALSYKGILQREIFQYEEIKVNDVLTSASIAEKEKPDPARMQQLMTYMEHEKPYLDPELTLTTLAKAINITRSQLSQLINEGTGDNFYDFVNKYRVEQVKKLMADPAVKHFNMLGLAMEAGFKSKSTFNLIFKRFTGLTPTEYKKNLMP</sequence>
<keyword evidence="3" id="KW-0804">Transcription</keyword>
<dbReference type="PROSITE" id="PS01124">
    <property type="entry name" value="HTH_ARAC_FAMILY_2"/>
    <property type="match status" value="1"/>
</dbReference>
<feature type="transmembrane region" description="Helical" evidence="4">
    <location>
        <begin position="185"/>
        <end position="206"/>
    </location>
</feature>
<organism evidence="6 7">
    <name type="scientific">Chryseolinea lacunae</name>
    <dbReference type="NCBI Taxonomy" id="2801331"/>
    <lineage>
        <taxon>Bacteria</taxon>
        <taxon>Pseudomonadati</taxon>
        <taxon>Bacteroidota</taxon>
        <taxon>Cytophagia</taxon>
        <taxon>Cytophagales</taxon>
        <taxon>Fulvivirgaceae</taxon>
        <taxon>Chryseolinea</taxon>
    </lineage>
</organism>
<dbReference type="Pfam" id="PF12833">
    <property type="entry name" value="HTH_18"/>
    <property type="match status" value="1"/>
</dbReference>
<keyword evidence="4" id="KW-0812">Transmembrane</keyword>
<keyword evidence="7" id="KW-1185">Reference proteome</keyword>
<keyword evidence="4" id="KW-0472">Membrane</keyword>
<gene>
    <name evidence="6" type="ORF">JI741_06185</name>
</gene>
<evidence type="ECO:0000313" key="7">
    <source>
        <dbReference type="Proteomes" id="UP000613030"/>
    </source>
</evidence>
<dbReference type="InterPro" id="IPR018062">
    <property type="entry name" value="HTH_AraC-typ_CS"/>
</dbReference>
<dbReference type="PANTHER" id="PTHR43280:SF29">
    <property type="entry name" value="ARAC-FAMILY TRANSCRIPTIONAL REGULATOR"/>
    <property type="match status" value="1"/>
</dbReference>
<dbReference type="Gene3D" id="1.10.10.60">
    <property type="entry name" value="Homeodomain-like"/>
    <property type="match status" value="2"/>
</dbReference>
<keyword evidence="1" id="KW-0805">Transcription regulation</keyword>
<dbReference type="PANTHER" id="PTHR43280">
    <property type="entry name" value="ARAC-FAMILY TRANSCRIPTIONAL REGULATOR"/>
    <property type="match status" value="1"/>
</dbReference>
<dbReference type="SUPFAM" id="SSF46689">
    <property type="entry name" value="Homeodomain-like"/>
    <property type="match status" value="1"/>
</dbReference>
<dbReference type="Proteomes" id="UP000613030">
    <property type="component" value="Unassembled WGS sequence"/>
</dbReference>
<name>A0ABS1KN85_9BACT</name>
<dbReference type="RefSeq" id="WP_202008176.1">
    <property type="nucleotide sequence ID" value="NZ_JAERRB010000002.1"/>
</dbReference>
<dbReference type="PROSITE" id="PS00041">
    <property type="entry name" value="HTH_ARAC_FAMILY_1"/>
    <property type="match status" value="1"/>
</dbReference>